<feature type="binding site" evidence="10">
    <location>
        <position position="215"/>
    </location>
    <ligand>
        <name>Mg(2+)</name>
        <dbReference type="ChEBI" id="CHEBI:18420"/>
        <note>catalytic</note>
    </ligand>
</feature>
<feature type="binding site" evidence="10">
    <location>
        <begin position="457"/>
        <end position="460"/>
    </location>
    <ligand>
        <name>substrate</name>
    </ligand>
</feature>
<feature type="binding site" evidence="10">
    <location>
        <begin position="243"/>
        <end position="245"/>
    </location>
    <ligand>
        <name>substrate</name>
    </ligand>
</feature>
<keyword evidence="6 10" id="KW-0418">Kinase</keyword>
<feature type="active site" description="Proton acceptor" evidence="10">
    <location>
        <position position="245"/>
    </location>
</feature>
<evidence type="ECO:0000256" key="9">
    <source>
        <dbReference type="ARBA" id="ARBA00048072"/>
    </source>
</evidence>
<keyword evidence="10" id="KW-0021">Allosteric enzyme</keyword>
<comment type="subcellular location">
    <subcellularLocation>
        <location evidence="10">Cytoplasm</location>
    </subcellularLocation>
</comment>
<gene>
    <name evidence="10" type="primary">PFP-BETA</name>
    <name evidence="12" type="ORF">CHLNCDRAFT_34452</name>
</gene>
<comment type="activity regulation">
    <text evidence="10">Allosterically activated by fructose 2,6-bisphosphate.</text>
</comment>
<dbReference type="UniPathway" id="UPA00109">
    <property type="reaction ID" value="UER00182"/>
</dbReference>
<comment type="catalytic activity">
    <reaction evidence="9 10">
        <text>beta-D-fructose 6-phosphate + diphosphate = beta-D-fructose 1,6-bisphosphate + phosphate + H(+)</text>
        <dbReference type="Rhea" id="RHEA:13613"/>
        <dbReference type="ChEBI" id="CHEBI:15378"/>
        <dbReference type="ChEBI" id="CHEBI:32966"/>
        <dbReference type="ChEBI" id="CHEBI:33019"/>
        <dbReference type="ChEBI" id="CHEBI:43474"/>
        <dbReference type="ChEBI" id="CHEBI:57634"/>
        <dbReference type="EC" id="2.7.1.90"/>
    </reaction>
</comment>
<evidence type="ECO:0000313" key="13">
    <source>
        <dbReference type="Proteomes" id="UP000008141"/>
    </source>
</evidence>
<evidence type="ECO:0000256" key="8">
    <source>
        <dbReference type="ARBA" id="ARBA00023152"/>
    </source>
</evidence>
<comment type="subunit">
    <text evidence="10">Tetramer of two alpha (regulatory) and two beta (catalytic) chains.</text>
</comment>
<feature type="site" description="Important for catalytic activity; stabilizes the transition state when the phosphoryl donor is PPi" evidence="10">
    <location>
        <position position="242"/>
    </location>
</feature>
<keyword evidence="3 10" id="KW-0963">Cytoplasm</keyword>
<dbReference type="GO" id="GO:0003872">
    <property type="term" value="F:6-phosphofructokinase activity"/>
    <property type="evidence" value="ECO:0007669"/>
    <property type="project" value="UniProtKB-UniRule"/>
</dbReference>
<dbReference type="PANTHER" id="PTHR43650:SF1">
    <property type="entry name" value="PYROPHOSPHATE--FRUCTOSE 6-PHOSPHATE 1-PHOSPHOTRANSFERASE SUBUNIT BETA 2"/>
    <property type="match status" value="1"/>
</dbReference>
<feature type="site" description="Important for catalytic activity and substrate specificity; stabilizes the transition state when the phosphoryl donor is PPi; prevents ATP from binding by mimicking the alpha-phosphate group of ATP" evidence="10">
    <location>
        <position position="216"/>
    </location>
</feature>
<feature type="binding site" evidence="10">
    <location>
        <position position="121"/>
    </location>
    <ligand>
        <name>diphosphate</name>
        <dbReference type="ChEBI" id="CHEBI:33019"/>
    </ligand>
</feature>
<keyword evidence="13" id="KW-1185">Reference proteome</keyword>
<dbReference type="HAMAP" id="MF_01980">
    <property type="entry name" value="Phosphofructokinase_II_Long"/>
    <property type="match status" value="1"/>
</dbReference>
<dbReference type="Gene3D" id="3.40.50.450">
    <property type="match status" value="1"/>
</dbReference>
<feature type="binding site" evidence="10">
    <location>
        <begin position="282"/>
        <end position="283"/>
    </location>
    <ligand>
        <name>substrate</name>
        <note>ligand shared between dimeric partners</note>
    </ligand>
</feature>
<dbReference type="KEGG" id="cvr:CHLNCDRAFT_34452"/>
<proteinExistence type="inferred from homology"/>
<dbReference type="InterPro" id="IPR011183">
    <property type="entry name" value="PfpB_PPi_PFK"/>
</dbReference>
<keyword evidence="4 10" id="KW-0808">Transferase</keyword>
<comment type="cofactor">
    <cofactor evidence="1 10">
        <name>Mg(2+)</name>
        <dbReference type="ChEBI" id="CHEBI:18420"/>
    </cofactor>
</comment>
<dbReference type="SUPFAM" id="SSF53784">
    <property type="entry name" value="Phosphofructokinase"/>
    <property type="match status" value="1"/>
</dbReference>
<dbReference type="PIRSF" id="PIRSF005677">
    <property type="entry name" value="PPi_PFK_PfpB"/>
    <property type="match status" value="1"/>
</dbReference>
<evidence type="ECO:0000313" key="12">
    <source>
        <dbReference type="EMBL" id="EFN58046.1"/>
    </source>
</evidence>
<evidence type="ECO:0000256" key="7">
    <source>
        <dbReference type="ARBA" id="ARBA00022842"/>
    </source>
</evidence>
<evidence type="ECO:0000259" key="11">
    <source>
        <dbReference type="Pfam" id="PF00365"/>
    </source>
</evidence>
<dbReference type="OMA" id="SAKKYWH"/>
<dbReference type="Gene3D" id="3.40.50.460">
    <property type="entry name" value="Phosphofructokinase domain"/>
    <property type="match status" value="1"/>
</dbReference>
<dbReference type="GeneID" id="17357449"/>
<dbReference type="GO" id="GO:0006002">
    <property type="term" value="P:fructose 6-phosphate metabolic process"/>
    <property type="evidence" value="ECO:0007669"/>
    <property type="project" value="InterPro"/>
</dbReference>
<evidence type="ECO:0000256" key="1">
    <source>
        <dbReference type="ARBA" id="ARBA00001946"/>
    </source>
</evidence>
<feature type="binding site" evidence="10">
    <location>
        <position position="351"/>
    </location>
    <ligand>
        <name>substrate</name>
    </ligand>
</feature>
<reference evidence="12 13" key="1">
    <citation type="journal article" date="2010" name="Plant Cell">
        <title>The Chlorella variabilis NC64A genome reveals adaptation to photosymbiosis, coevolution with viruses, and cryptic sex.</title>
        <authorList>
            <person name="Blanc G."/>
            <person name="Duncan G."/>
            <person name="Agarkova I."/>
            <person name="Borodovsky M."/>
            <person name="Gurnon J."/>
            <person name="Kuo A."/>
            <person name="Lindquist E."/>
            <person name="Lucas S."/>
            <person name="Pangilinan J."/>
            <person name="Polle J."/>
            <person name="Salamov A."/>
            <person name="Terry A."/>
            <person name="Yamada T."/>
            <person name="Dunigan D.D."/>
            <person name="Grigoriev I.V."/>
            <person name="Claverie J.M."/>
            <person name="Van Etten J.L."/>
        </authorList>
    </citation>
    <scope>NUCLEOTIDE SEQUENCE [LARGE SCALE GENOMIC DNA]</scope>
    <source>
        <strain evidence="12 13">NC64A</strain>
    </source>
</reference>
<comment type="caution">
    <text evidence="10">Lacks conserved residue(s) required for the propagation of feature annotation.</text>
</comment>
<keyword evidence="8 10" id="KW-0324">Glycolysis</keyword>
<sequence>MVGVATQENGLLYRSVSSKPRPYDAGGDGGKGLSHVCLERLSYVPVLPDCLRGRHELEEGDARECVGGHEVICSLFPRLSNAHGGHSPLKMVNLHPAAAPGPDSEGGEQRPLRLGVVLSGGQAPGGHNVIIGLHDYLQRWHPGSTLVGFLAGPRGVMQNNYKILQAEELDGYRNQGGFHMIGSGRDAIAKPEQLAAAEKTCLAHDLDGMIVIGGDDSNTNAAIMAEHFLKQDLKTNVIGVPKTIDGDLKNTDVNISFGFDTACKVYSEMIGNIMIDAMSAKKYYHFIRLMGRAASHVTLECALQTHPQLALICEEVAAHRWGLKDVTRQIADMIAQRAELGKNFGVVLIPEGLVEFMHDVSTLIAELNEMLAKGINPADQSDVIAHLTPESADLFSNLTPGIRSELLEERDPHGNVQVSHIQTEKLLIKLVGLELARRKASGTYRGKFAALAHFFGYEGRCSLPSNFDATYCNALGQAAGALVASGRTGLMATVSNLQQPANKWTVGGTPLLSMMHLERRSGRDKPVIKKALVEMGGAPMASYTSMRAIWAIQDWCRSPGPIQFRGPSADMASITLALETNEGQPCLLQSSPEDDC</sequence>
<dbReference type="NCBIfam" id="NF005482">
    <property type="entry name" value="PRK07085.1"/>
    <property type="match status" value="1"/>
</dbReference>
<evidence type="ECO:0000256" key="10">
    <source>
        <dbReference type="HAMAP-Rule" id="MF_03185"/>
    </source>
</evidence>
<dbReference type="AlphaFoldDB" id="E1Z874"/>
<accession>E1Z874</accession>
<dbReference type="Proteomes" id="UP000008141">
    <property type="component" value="Unassembled WGS sequence"/>
</dbReference>
<dbReference type="RefSeq" id="XP_005850148.1">
    <property type="nucleotide sequence ID" value="XM_005850086.1"/>
</dbReference>
<dbReference type="OrthoDB" id="537915at2759"/>
<evidence type="ECO:0000256" key="5">
    <source>
        <dbReference type="ARBA" id="ARBA00022723"/>
    </source>
</evidence>
<dbReference type="FunCoup" id="E1Z874">
    <property type="interactions" value="514"/>
</dbReference>
<keyword evidence="5 10" id="KW-0479">Metal-binding</keyword>
<protein>
    <recommendedName>
        <fullName evidence="10">Pyrophosphate--fructose 6-phosphate 1-phosphotransferase subunit beta</fullName>
        <shortName evidence="10">PFP</shortName>
        <ecNumber evidence="10">2.7.1.90</ecNumber>
    </recommendedName>
    <alternativeName>
        <fullName evidence="10">6-phosphofructokinase, pyrophosphate dependent</fullName>
    </alternativeName>
    <alternativeName>
        <fullName evidence="10">PPi-PFK</fullName>
    </alternativeName>
    <alternativeName>
        <fullName evidence="10">Pyrophosphate-dependent 6-phosphofructose-1-kinase</fullName>
    </alternativeName>
</protein>
<dbReference type="EMBL" id="GL433838">
    <property type="protein sequence ID" value="EFN58046.1"/>
    <property type="molecule type" value="Genomic_DNA"/>
</dbReference>
<dbReference type="InParanoid" id="E1Z874"/>
<comment type="function">
    <text evidence="2">Catalyzes the phosphorylation of D-fructose 6-phosphate, the first committing step of glycolysis. Uses inorganic phosphate (PPi) as phosphoryl donor instead of ATP like common ATP-dependent phosphofructokinases (ATP-PFKs), which renders the reaction reversible, and can thus function both in glycolysis and gluconeogenesis. Consistently, PPi-PFK can replace the enzymes of both the forward (ATP-PFK) and reverse (fructose-bisphosphatase (FBPase)) reactions.</text>
</comment>
<dbReference type="GO" id="GO:0046872">
    <property type="term" value="F:metal ion binding"/>
    <property type="evidence" value="ECO:0007669"/>
    <property type="project" value="UniProtKB-KW"/>
</dbReference>
<name>E1Z874_CHLVA</name>
<dbReference type="Gene3D" id="1.10.10.480">
    <property type="entry name" value="Phosphofructokinase, domain 3"/>
    <property type="match status" value="1"/>
</dbReference>
<evidence type="ECO:0000256" key="6">
    <source>
        <dbReference type="ARBA" id="ARBA00022777"/>
    </source>
</evidence>
<keyword evidence="7 10" id="KW-0460">Magnesium</keyword>
<dbReference type="Pfam" id="PF00365">
    <property type="entry name" value="PFK"/>
    <property type="match status" value="1"/>
</dbReference>
<dbReference type="InterPro" id="IPR022953">
    <property type="entry name" value="ATP_PFK"/>
</dbReference>
<comment type="function">
    <text evidence="10">Catalytic subunit of pyrophosphate--fructose 6-phosphate 1-phosphotransferase. Catalyzes the phosphorylation of D-fructose 6-phosphate, the first committing step of glycolysis. Uses inorganic phosphate (PPi) as phosphoryl donor instead of ATP like common ATP-dependent phosphofructokinases (ATP-PFKs), which renders the reaction reversible, and can thus function both in glycolysis and gluconeogenesis.</text>
</comment>
<dbReference type="GO" id="GO:0005829">
    <property type="term" value="C:cytosol"/>
    <property type="evidence" value="ECO:0007669"/>
    <property type="project" value="TreeGrafter"/>
</dbReference>
<feature type="domain" description="Phosphofructokinase" evidence="11">
    <location>
        <begin position="113"/>
        <end position="366"/>
    </location>
</feature>
<evidence type="ECO:0000256" key="2">
    <source>
        <dbReference type="ARBA" id="ARBA00003138"/>
    </source>
</evidence>
<dbReference type="InterPro" id="IPR000023">
    <property type="entry name" value="Phosphofructokinase_dom"/>
</dbReference>
<dbReference type="InterPro" id="IPR035966">
    <property type="entry name" value="PKF_sf"/>
</dbReference>
<evidence type="ECO:0000256" key="3">
    <source>
        <dbReference type="ARBA" id="ARBA00022490"/>
    </source>
</evidence>
<organism evidence="13">
    <name type="scientific">Chlorella variabilis</name>
    <name type="common">Green alga</name>
    <dbReference type="NCBI Taxonomy" id="554065"/>
    <lineage>
        <taxon>Eukaryota</taxon>
        <taxon>Viridiplantae</taxon>
        <taxon>Chlorophyta</taxon>
        <taxon>core chlorophytes</taxon>
        <taxon>Trebouxiophyceae</taxon>
        <taxon>Chlorellales</taxon>
        <taxon>Chlorellaceae</taxon>
        <taxon>Chlorella clade</taxon>
        <taxon>Chlorella</taxon>
    </lineage>
</organism>
<dbReference type="GO" id="GO:0009749">
    <property type="term" value="P:response to glucose"/>
    <property type="evidence" value="ECO:0007669"/>
    <property type="project" value="TreeGrafter"/>
</dbReference>
<dbReference type="GO" id="GO:0005524">
    <property type="term" value="F:ATP binding"/>
    <property type="evidence" value="ECO:0007669"/>
    <property type="project" value="InterPro"/>
</dbReference>
<dbReference type="PANTHER" id="PTHR43650">
    <property type="entry name" value="PYROPHOSPHATE--FRUCTOSE 6-PHOSPHATE 1-PHOSPHOTRANSFERASE"/>
    <property type="match status" value="1"/>
</dbReference>
<dbReference type="NCBIfam" id="TIGR02477">
    <property type="entry name" value="PFKA_PPi"/>
    <property type="match status" value="1"/>
</dbReference>
<dbReference type="GO" id="GO:0047334">
    <property type="term" value="F:diphosphate-fructose-6-phosphate 1-phosphotransferase activity"/>
    <property type="evidence" value="ECO:0007669"/>
    <property type="project" value="UniProtKB-EC"/>
</dbReference>
<comment type="similarity">
    <text evidence="10">Belongs to the phosphofructokinase type A (PFKA) family. PPi-dependent PFK group II subfamily. Clade 'Long' sub-subfamily.</text>
</comment>
<dbReference type="EC" id="2.7.1.90" evidence="10"/>
<feature type="binding site" evidence="10">
    <location>
        <begin position="290"/>
        <end position="292"/>
    </location>
    <ligand>
        <name>substrate</name>
    </ligand>
</feature>
<evidence type="ECO:0000256" key="4">
    <source>
        <dbReference type="ARBA" id="ARBA00022679"/>
    </source>
</evidence>
<dbReference type="eggNOG" id="KOG2440">
    <property type="taxonomic scope" value="Eukaryota"/>
</dbReference>
<dbReference type="PRINTS" id="PR00476">
    <property type="entry name" value="PHFRCTKINASE"/>
</dbReference>
<dbReference type="STRING" id="554065.E1Z874"/>
<comment type="pathway">
    <text evidence="10">Carbohydrate degradation; glycolysis; D-glyceraldehyde 3-phosphate and glycerone phosphate from D-glucose: step 3/4.</text>
</comment>